<keyword evidence="3" id="KW-1185">Reference proteome</keyword>
<dbReference type="RefSeq" id="WP_013560775.1">
    <property type="nucleotide sequence ID" value="NC_014960.1"/>
</dbReference>
<dbReference type="HOGENOM" id="CLU_063017_0_0_0"/>
<dbReference type="InterPro" id="IPR031009">
    <property type="entry name" value="Tcm_partner"/>
</dbReference>
<dbReference type="Proteomes" id="UP000008922">
    <property type="component" value="Chromosome"/>
</dbReference>
<evidence type="ECO:0000259" key="1">
    <source>
        <dbReference type="Pfam" id="PF22560"/>
    </source>
</evidence>
<dbReference type="eggNOG" id="COG4422">
    <property type="taxonomic scope" value="Bacteria"/>
</dbReference>
<gene>
    <name evidence="2" type="ordered locus">ANT_23830</name>
</gene>
<dbReference type="Pfam" id="PF22560">
    <property type="entry name" value="GMT-wHTH"/>
    <property type="match status" value="1"/>
</dbReference>
<evidence type="ECO:0000313" key="2">
    <source>
        <dbReference type="EMBL" id="BAJ64409.1"/>
    </source>
</evidence>
<sequence>MAPPQTKLWKIDPHTKAKHEILRRYLGAWFGILGQKIPRIVYIDGFCGPGEYEDGEPGSPLIALQQARPLATKYQNTEFVFIFIDERKDRIENLESKIRSEQYPQNMLIFPINGTFEEKMSELFSDLSDEGALLAPTFVFIDPFGFSGIPFDIVAKFLSNPKTEIFINIMVDSINRFLDHPNPEIKNHIIRMFGTSKVTKVLSGSGDRFQALRCLYQEQLLTHAKFVRYFEMRDQYNQPIYYLFFASSHRLGHLKMKEAFWKVDPQTGYLFSDATDPNQLVLFQDAPIVELANILAKKFCGQTVTTNEIIHDFVEDQTPYTASHAKKALSILENEQKIKVYAYKMDGSPRIRNSFPDGVSVEFLV</sequence>
<organism evidence="2 3">
    <name type="scientific">Anaerolinea thermophila (strain DSM 14523 / JCM 11388 / NBRC 100420 / UNI-1)</name>
    <dbReference type="NCBI Taxonomy" id="926569"/>
    <lineage>
        <taxon>Bacteria</taxon>
        <taxon>Bacillati</taxon>
        <taxon>Chloroflexota</taxon>
        <taxon>Anaerolineae</taxon>
        <taxon>Anaerolineales</taxon>
        <taxon>Anaerolineaceae</taxon>
        <taxon>Anaerolinea</taxon>
    </lineage>
</organism>
<accession>E8MYS3</accession>
<evidence type="ECO:0000313" key="3">
    <source>
        <dbReference type="Proteomes" id="UP000008922"/>
    </source>
</evidence>
<name>E8MYS3_ANATU</name>
<dbReference type="NCBIfam" id="TIGR04474">
    <property type="entry name" value="tcm_partner"/>
    <property type="match status" value="1"/>
</dbReference>
<proteinExistence type="predicted"/>
<dbReference type="AlphaFoldDB" id="E8MYS3"/>
<dbReference type="InterPro" id="IPR054339">
    <property type="entry name" value="GMT_wHTH"/>
</dbReference>
<protein>
    <recommendedName>
        <fullName evidence="1">GMT-like wHTH domain-containing protein</fullName>
    </recommendedName>
</protein>
<dbReference type="EMBL" id="AP012029">
    <property type="protein sequence ID" value="BAJ64409.1"/>
    <property type="molecule type" value="Genomic_DNA"/>
</dbReference>
<reference evidence="2 3" key="1">
    <citation type="submission" date="2010-12" db="EMBL/GenBank/DDBJ databases">
        <title>Whole genome sequence of Anaerolinea thermophila UNI-1.</title>
        <authorList>
            <person name="Narita-Yamada S."/>
            <person name="Kishi E."/>
            <person name="Watanabe Y."/>
            <person name="Takasaki K."/>
            <person name="Ankai A."/>
            <person name="Oguchi A."/>
            <person name="Fukui S."/>
            <person name="Takahashi M."/>
            <person name="Yashiro I."/>
            <person name="Hosoyama A."/>
            <person name="Sekiguchi Y."/>
            <person name="Hanada S."/>
            <person name="Fujita N."/>
        </authorList>
    </citation>
    <scope>NUCLEOTIDE SEQUENCE [LARGE SCALE GENOMIC DNA]</scope>
    <source>
        <strain evidence="3">DSM 14523 / JCM 11388 / NBRC 100420 / UNI-1</strain>
    </source>
</reference>
<dbReference type="InParanoid" id="E8MYS3"/>
<dbReference type="KEGG" id="atm:ANT_23830"/>
<feature type="domain" description="GMT-like wHTH" evidence="1">
    <location>
        <begin position="271"/>
        <end position="340"/>
    </location>
</feature>
<dbReference type="STRING" id="926569.ANT_23830"/>